<evidence type="ECO:0000256" key="1">
    <source>
        <dbReference type="SAM" id="MobiDB-lite"/>
    </source>
</evidence>
<evidence type="ECO:0000313" key="2">
    <source>
        <dbReference type="EMBL" id="GDY68613.1"/>
    </source>
</evidence>
<gene>
    <name evidence="2" type="ORF">SAV14893_080060</name>
    <name evidence="3" type="ORF">SAV31267_004970</name>
</gene>
<dbReference type="Proteomes" id="UP000302139">
    <property type="component" value="Unassembled WGS sequence"/>
</dbReference>
<accession>A0A4D4MG40</accession>
<evidence type="ECO:0000313" key="4">
    <source>
        <dbReference type="Proteomes" id="UP000299211"/>
    </source>
</evidence>
<feature type="region of interest" description="Disordered" evidence="1">
    <location>
        <begin position="1"/>
        <end position="34"/>
    </location>
</feature>
<organism evidence="3 4">
    <name type="scientific">Streptomyces avermitilis</name>
    <dbReference type="NCBI Taxonomy" id="33903"/>
    <lineage>
        <taxon>Bacteria</taxon>
        <taxon>Bacillati</taxon>
        <taxon>Actinomycetota</taxon>
        <taxon>Actinomycetes</taxon>
        <taxon>Kitasatosporales</taxon>
        <taxon>Streptomycetaceae</taxon>
        <taxon>Streptomyces</taxon>
    </lineage>
</organism>
<comment type="caution">
    <text evidence="3">The sequence shown here is derived from an EMBL/GenBank/DDBJ whole genome shotgun (WGS) entry which is preliminary data.</text>
</comment>
<reference evidence="3 4" key="1">
    <citation type="submission" date="2019-04" db="EMBL/GenBank/DDBJ databases">
        <title>Draft genome sequences of Streptomyces avermitilis ATCC 31267.</title>
        <authorList>
            <person name="Komaki H."/>
            <person name="Tamura T."/>
            <person name="Hosoyama A."/>
        </authorList>
    </citation>
    <scope>NUCLEOTIDE SEQUENCE [LARGE SCALE GENOMIC DNA]</scope>
    <source>
        <strain evidence="3 4">ATCC 31267</strain>
    </source>
</reference>
<dbReference type="EMBL" id="BJHY01000001">
    <property type="protein sequence ID" value="GDY71012.1"/>
    <property type="molecule type" value="Genomic_DNA"/>
</dbReference>
<proteinExistence type="predicted"/>
<dbReference type="EMBL" id="BJHX01000001">
    <property type="protein sequence ID" value="GDY68613.1"/>
    <property type="molecule type" value="Genomic_DNA"/>
</dbReference>
<sequence length="297" mass="30896">MVRSAVAGPSGRPGGSDGPASRPACPLHTAGRGSAGEAAGLRIPARCWAATAVALHGERRWEAGVAGESEAQQGREGGAAYAGLQHVATPDRDAVGAGYVAGTAAPEAGVDGSSPPQRPKIRTISGPASPKEPHRPPFSLSDVLVRRLRTGVSEAGVAFWVDDTGFPDAQRNSRLDPDLASHAQVGPSACDCTASTLWAGELDALHEGFVHRFNREEPRQPALAYMRGMVAPLERKNGCRNRVAEAGDTIAGDESAVQHYMGTCPRLGSFVGLDITDRHPEREGVTDLFGLASGDLG</sequence>
<dbReference type="Proteomes" id="UP000299211">
    <property type="component" value="Unassembled WGS sequence"/>
</dbReference>
<name>A0A4D4MG40_STRAX</name>
<dbReference type="AlphaFoldDB" id="A0A4D4MG40"/>
<feature type="region of interest" description="Disordered" evidence="1">
    <location>
        <begin position="105"/>
        <end position="137"/>
    </location>
</feature>
<protein>
    <submittedName>
        <fullName evidence="3">Uncharacterized protein</fullName>
    </submittedName>
</protein>
<evidence type="ECO:0000313" key="3">
    <source>
        <dbReference type="EMBL" id="GDY71012.1"/>
    </source>
</evidence>
<evidence type="ECO:0000313" key="5">
    <source>
        <dbReference type="Proteomes" id="UP000302139"/>
    </source>
</evidence>
<reference evidence="2 5" key="2">
    <citation type="submission" date="2019-04" db="EMBL/GenBank/DDBJ databases">
        <title>Draft genome sequences of Streptomyces avermitilis NBRC 14893.</title>
        <authorList>
            <person name="Komaki H."/>
            <person name="Tamura T."/>
            <person name="Hosoyama A."/>
        </authorList>
    </citation>
    <scope>NUCLEOTIDE SEQUENCE [LARGE SCALE GENOMIC DNA]</scope>
    <source>
        <strain evidence="2 5">NBRC 14893</strain>
    </source>
</reference>